<evidence type="ECO:0000259" key="3">
    <source>
        <dbReference type="Pfam" id="PF13356"/>
    </source>
</evidence>
<dbReference type="Gene3D" id="3.30.160.390">
    <property type="entry name" value="Integrase, DNA-binding domain"/>
    <property type="match status" value="1"/>
</dbReference>
<dbReference type="Proteomes" id="UP000220836">
    <property type="component" value="Unassembled WGS sequence"/>
</dbReference>
<evidence type="ECO:0000256" key="1">
    <source>
        <dbReference type="ARBA" id="ARBA00008857"/>
    </source>
</evidence>
<proteinExistence type="inferred from homology"/>
<dbReference type="EMBL" id="FXYH01000032">
    <property type="protein sequence ID" value="SMX50429.1"/>
    <property type="molecule type" value="Genomic_DNA"/>
</dbReference>
<keyword evidence="2" id="KW-0229">DNA integration</keyword>
<organism evidence="4 5">
    <name type="scientific">Pelagimonas varians</name>
    <dbReference type="NCBI Taxonomy" id="696760"/>
    <lineage>
        <taxon>Bacteria</taxon>
        <taxon>Pseudomonadati</taxon>
        <taxon>Pseudomonadota</taxon>
        <taxon>Alphaproteobacteria</taxon>
        <taxon>Rhodobacterales</taxon>
        <taxon>Roseobacteraceae</taxon>
        <taxon>Pelagimonas</taxon>
    </lineage>
</organism>
<dbReference type="AlphaFoldDB" id="A0A238L601"/>
<sequence length="111" mass="12362">MVKVSGAKSWRFKYRIDGKERLLVIGDYQAVTLAKARQARDIAKALLADGTDPSEAKQEEKRLRLEAKGRTFEKIGAAFLAKQRKEGKSAATLSKTEYHLKLANRDLAASL</sequence>
<feature type="domain" description="Integrase DNA-binding" evidence="3">
    <location>
        <begin position="2"/>
        <end position="60"/>
    </location>
</feature>
<dbReference type="PANTHER" id="PTHR30629">
    <property type="entry name" value="PROPHAGE INTEGRASE"/>
    <property type="match status" value="1"/>
</dbReference>
<dbReference type="InterPro" id="IPR025166">
    <property type="entry name" value="Integrase_DNA_bind_dom"/>
</dbReference>
<dbReference type="PANTHER" id="PTHR30629:SF2">
    <property type="entry name" value="PROPHAGE INTEGRASE INTS-RELATED"/>
    <property type="match status" value="1"/>
</dbReference>
<dbReference type="Pfam" id="PF13356">
    <property type="entry name" value="Arm-DNA-bind_3"/>
    <property type="match status" value="1"/>
</dbReference>
<evidence type="ECO:0000313" key="4">
    <source>
        <dbReference type="EMBL" id="SMX50429.1"/>
    </source>
</evidence>
<dbReference type="GO" id="GO:0015074">
    <property type="term" value="P:DNA integration"/>
    <property type="evidence" value="ECO:0007669"/>
    <property type="project" value="UniProtKB-KW"/>
</dbReference>
<keyword evidence="5" id="KW-1185">Reference proteome</keyword>
<name>A0A238L601_9RHOB</name>
<dbReference type="RefSeq" id="WP_245911039.1">
    <property type="nucleotide sequence ID" value="NZ_FXYH01000032.1"/>
</dbReference>
<evidence type="ECO:0000256" key="2">
    <source>
        <dbReference type="ARBA" id="ARBA00022908"/>
    </source>
</evidence>
<comment type="similarity">
    <text evidence="1">Belongs to the 'phage' integrase family.</text>
</comment>
<dbReference type="InterPro" id="IPR050808">
    <property type="entry name" value="Phage_Integrase"/>
</dbReference>
<accession>A0A238L601</accession>
<dbReference type="InterPro" id="IPR038488">
    <property type="entry name" value="Integrase_DNA-bd_sf"/>
</dbReference>
<evidence type="ECO:0000313" key="5">
    <source>
        <dbReference type="Proteomes" id="UP000220836"/>
    </source>
</evidence>
<gene>
    <name evidence="4" type="primary">intS</name>
    <name evidence="4" type="ORF">PEV8663_04639</name>
</gene>
<protein>
    <submittedName>
        <fullName evidence="4">Prophage CPS-53 integrase</fullName>
    </submittedName>
</protein>
<reference evidence="4 5" key="1">
    <citation type="submission" date="2017-05" db="EMBL/GenBank/DDBJ databases">
        <authorList>
            <person name="Song R."/>
            <person name="Chenine A.L."/>
            <person name="Ruprecht R.M."/>
        </authorList>
    </citation>
    <scope>NUCLEOTIDE SEQUENCE [LARGE SCALE GENOMIC DNA]</scope>
    <source>
        <strain evidence="4 5">CECT 8663</strain>
    </source>
</reference>